<dbReference type="PATRIC" id="fig|1300347.3.peg.3842"/>
<accession>A0A1A9GPK4</accession>
<name>A0A1A9GPK4_9ACTN</name>
<evidence type="ECO:0000313" key="6">
    <source>
        <dbReference type="EMBL" id="ANH40234.1"/>
    </source>
</evidence>
<dbReference type="PROSITE" id="PS01124">
    <property type="entry name" value="HTH_ARAC_FAMILY_2"/>
    <property type="match status" value="1"/>
</dbReference>
<dbReference type="Proteomes" id="UP000077868">
    <property type="component" value="Chromosome"/>
</dbReference>
<keyword evidence="2" id="KW-0238">DNA-binding</keyword>
<dbReference type="InterPro" id="IPR032687">
    <property type="entry name" value="AraC-type_N"/>
</dbReference>
<dbReference type="PANTHER" id="PTHR47894">
    <property type="entry name" value="HTH-TYPE TRANSCRIPTIONAL REGULATOR GADX"/>
    <property type="match status" value="1"/>
</dbReference>
<evidence type="ECO:0000256" key="2">
    <source>
        <dbReference type="ARBA" id="ARBA00023125"/>
    </source>
</evidence>
<evidence type="ECO:0000259" key="5">
    <source>
        <dbReference type="PROSITE" id="PS01124"/>
    </source>
</evidence>
<feature type="domain" description="HTH araC/xylS-type" evidence="5">
    <location>
        <begin position="226"/>
        <end position="322"/>
    </location>
</feature>
<dbReference type="Gene3D" id="1.10.10.60">
    <property type="entry name" value="Homeodomain-like"/>
    <property type="match status" value="1"/>
</dbReference>
<sequence>MIPDMTELPVPLARDWDFPRSAHGVRHLLGYARTRGLDPAALLVGTGLGLDDLTTGGVREVTAAQELRVVRALRHRLPDAGAAVGATYDAGSFGALGYALLTSRTVGDAVAVALRFIDLSFAFVIPRAEVEDDHVVALLDGAALPADVRGFLVARDATAVRTVLDALVPGGVGATLSLDPERAVLRFAVAELSRPLAGGDQRRRALAEAVCRDLAADRRSATGLPQEVRVLITQRLGEGAPMPVVAAALGRTERTLRRQLTAAGTSYRALLDEVRRSLAASLLRAGLPVADVAVRLGYAESAALVHAHRRWTGRTPGASRGAVPTVHVPDDETTPQGREAHRLRP</sequence>
<dbReference type="EMBL" id="CP015079">
    <property type="protein sequence ID" value="ANH40234.1"/>
    <property type="molecule type" value="Genomic_DNA"/>
</dbReference>
<evidence type="ECO:0000313" key="7">
    <source>
        <dbReference type="Proteomes" id="UP000077868"/>
    </source>
</evidence>
<dbReference type="GO" id="GO:0005829">
    <property type="term" value="C:cytosol"/>
    <property type="evidence" value="ECO:0007669"/>
    <property type="project" value="TreeGrafter"/>
</dbReference>
<dbReference type="SMART" id="SM00342">
    <property type="entry name" value="HTH_ARAC"/>
    <property type="match status" value="1"/>
</dbReference>
<dbReference type="PANTHER" id="PTHR47894:SF1">
    <property type="entry name" value="HTH-TYPE TRANSCRIPTIONAL REGULATOR VQSM"/>
    <property type="match status" value="1"/>
</dbReference>
<evidence type="ECO:0000256" key="4">
    <source>
        <dbReference type="SAM" id="MobiDB-lite"/>
    </source>
</evidence>
<reference evidence="6 7" key="1">
    <citation type="submission" date="2016-03" db="EMBL/GenBank/DDBJ databases">
        <title>Complete genome sequence of a soil Actinobacterium, Nocardioides dokdonensis FR1436.</title>
        <authorList>
            <person name="Kwon S.-K."/>
            <person name="Kim K."/>
            <person name="Kim J.F."/>
        </authorList>
    </citation>
    <scope>NUCLEOTIDE SEQUENCE [LARGE SCALE GENOMIC DNA]</scope>
    <source>
        <strain evidence="6 7">FR1436</strain>
    </source>
</reference>
<dbReference type="Pfam" id="PF12625">
    <property type="entry name" value="Arabinose_bd"/>
    <property type="match status" value="1"/>
</dbReference>
<dbReference type="Pfam" id="PF12833">
    <property type="entry name" value="HTH_18"/>
    <property type="match status" value="1"/>
</dbReference>
<dbReference type="KEGG" id="ndk:I601_3835"/>
<keyword evidence="3" id="KW-0804">Transcription</keyword>
<proteinExistence type="predicted"/>
<evidence type="ECO:0000256" key="1">
    <source>
        <dbReference type="ARBA" id="ARBA00023015"/>
    </source>
</evidence>
<protein>
    <submittedName>
        <fullName evidence="6">HTH-type transcriptional regulator VirS</fullName>
    </submittedName>
</protein>
<keyword evidence="7" id="KW-1185">Reference proteome</keyword>
<dbReference type="AlphaFoldDB" id="A0A1A9GPK4"/>
<dbReference type="InterPro" id="IPR018060">
    <property type="entry name" value="HTH_AraC"/>
</dbReference>
<keyword evidence="1" id="KW-0805">Transcription regulation</keyword>
<dbReference type="STRING" id="1300347.I601_3835"/>
<feature type="region of interest" description="Disordered" evidence="4">
    <location>
        <begin position="313"/>
        <end position="345"/>
    </location>
</feature>
<dbReference type="GO" id="GO:0000976">
    <property type="term" value="F:transcription cis-regulatory region binding"/>
    <property type="evidence" value="ECO:0007669"/>
    <property type="project" value="TreeGrafter"/>
</dbReference>
<dbReference type="SUPFAM" id="SSF46689">
    <property type="entry name" value="Homeodomain-like"/>
    <property type="match status" value="1"/>
</dbReference>
<evidence type="ECO:0000256" key="3">
    <source>
        <dbReference type="ARBA" id="ARBA00023163"/>
    </source>
</evidence>
<dbReference type="GO" id="GO:0003700">
    <property type="term" value="F:DNA-binding transcription factor activity"/>
    <property type="evidence" value="ECO:0007669"/>
    <property type="project" value="InterPro"/>
</dbReference>
<gene>
    <name evidence="6" type="primary">virS_2</name>
    <name evidence="6" type="ORF">I601_3835</name>
</gene>
<dbReference type="InterPro" id="IPR009057">
    <property type="entry name" value="Homeodomain-like_sf"/>
</dbReference>
<organism evidence="6 7">
    <name type="scientific">Nocardioides dokdonensis FR1436</name>
    <dbReference type="NCBI Taxonomy" id="1300347"/>
    <lineage>
        <taxon>Bacteria</taxon>
        <taxon>Bacillati</taxon>
        <taxon>Actinomycetota</taxon>
        <taxon>Actinomycetes</taxon>
        <taxon>Propionibacteriales</taxon>
        <taxon>Nocardioidaceae</taxon>
        <taxon>Nocardioides</taxon>
    </lineage>
</organism>